<name>A0AAV2GMS0_9ROSI</name>
<dbReference type="EMBL" id="OZ034822">
    <property type="protein sequence ID" value="CAL1411517.1"/>
    <property type="molecule type" value="Genomic_DNA"/>
</dbReference>
<evidence type="ECO:0000313" key="2">
    <source>
        <dbReference type="EMBL" id="CAL1411517.1"/>
    </source>
</evidence>
<feature type="compositionally biased region" description="Basic and acidic residues" evidence="1">
    <location>
        <begin position="124"/>
        <end position="137"/>
    </location>
</feature>
<sequence length="175" mass="20015">MSRFVLDSNNLWLLALSDRTMRVNNGPYSPAIGSNGQKLEELCLNTFNHQITINREGFMVRWLNPGGGRRVPDARSLYRRLNDVFDWSRYGVQVPIPVETEWDQFELTTGKLITTGGGAGSPQMKKELEEKEKETQRLQEVEIQELKKMDKEKDDQLAAKDKQIANLKNALSSFV</sequence>
<feature type="region of interest" description="Disordered" evidence="1">
    <location>
        <begin position="113"/>
        <end position="137"/>
    </location>
</feature>
<evidence type="ECO:0000256" key="1">
    <source>
        <dbReference type="SAM" id="MobiDB-lite"/>
    </source>
</evidence>
<evidence type="ECO:0000313" key="3">
    <source>
        <dbReference type="Proteomes" id="UP001497516"/>
    </source>
</evidence>
<accession>A0AAV2GMS0</accession>
<reference evidence="2 3" key="1">
    <citation type="submission" date="2024-04" db="EMBL/GenBank/DDBJ databases">
        <authorList>
            <person name="Fracassetti M."/>
        </authorList>
    </citation>
    <scope>NUCLEOTIDE SEQUENCE [LARGE SCALE GENOMIC DNA]</scope>
</reference>
<dbReference type="AlphaFoldDB" id="A0AAV2GMS0"/>
<protein>
    <submittedName>
        <fullName evidence="2">Uncharacterized protein</fullName>
    </submittedName>
</protein>
<organism evidence="2 3">
    <name type="scientific">Linum trigynum</name>
    <dbReference type="NCBI Taxonomy" id="586398"/>
    <lineage>
        <taxon>Eukaryota</taxon>
        <taxon>Viridiplantae</taxon>
        <taxon>Streptophyta</taxon>
        <taxon>Embryophyta</taxon>
        <taxon>Tracheophyta</taxon>
        <taxon>Spermatophyta</taxon>
        <taxon>Magnoliopsida</taxon>
        <taxon>eudicotyledons</taxon>
        <taxon>Gunneridae</taxon>
        <taxon>Pentapetalae</taxon>
        <taxon>rosids</taxon>
        <taxon>fabids</taxon>
        <taxon>Malpighiales</taxon>
        <taxon>Linaceae</taxon>
        <taxon>Linum</taxon>
    </lineage>
</organism>
<proteinExistence type="predicted"/>
<gene>
    <name evidence="2" type="ORF">LTRI10_LOCUS50869</name>
</gene>
<keyword evidence="3" id="KW-1185">Reference proteome</keyword>
<dbReference type="Proteomes" id="UP001497516">
    <property type="component" value="Chromosome 9"/>
</dbReference>